<protein>
    <submittedName>
        <fullName evidence="1">Uncharacterized protein</fullName>
    </submittedName>
</protein>
<proteinExistence type="predicted"/>
<reference evidence="2" key="1">
    <citation type="journal article" date="2019" name="Int. J. Syst. Evol. Microbiol.">
        <title>The Global Catalogue of Microorganisms (GCM) 10K type strain sequencing project: providing services to taxonomists for standard genome sequencing and annotation.</title>
        <authorList>
            <consortium name="The Broad Institute Genomics Platform"/>
            <consortium name="The Broad Institute Genome Sequencing Center for Infectious Disease"/>
            <person name="Wu L."/>
            <person name="Ma J."/>
        </authorList>
    </citation>
    <scope>NUCLEOTIDE SEQUENCE [LARGE SCALE GENOMIC DNA]</scope>
    <source>
        <strain evidence="2">KCTC 42730</strain>
    </source>
</reference>
<dbReference type="RefSeq" id="WP_377125984.1">
    <property type="nucleotide sequence ID" value="NZ_JBHRSD010000028.1"/>
</dbReference>
<organism evidence="1 2">
    <name type="scientific">Pseudoalteromonas fenneropenaei</name>
    <dbReference type="NCBI Taxonomy" id="1737459"/>
    <lineage>
        <taxon>Bacteria</taxon>
        <taxon>Pseudomonadati</taxon>
        <taxon>Pseudomonadota</taxon>
        <taxon>Gammaproteobacteria</taxon>
        <taxon>Alteromonadales</taxon>
        <taxon>Pseudoalteromonadaceae</taxon>
        <taxon>Pseudoalteromonas</taxon>
    </lineage>
</organism>
<keyword evidence="2" id="KW-1185">Reference proteome</keyword>
<name>A0ABV7CMD5_9GAMM</name>
<dbReference type="Proteomes" id="UP001595453">
    <property type="component" value="Unassembled WGS sequence"/>
</dbReference>
<evidence type="ECO:0000313" key="2">
    <source>
        <dbReference type="Proteomes" id="UP001595453"/>
    </source>
</evidence>
<sequence>MANFDEKLDTQVLGELQRGLHPDLIAKLDALSCTHSDLVQLLVEYQVMSEQEDDEKFDTWYDGLCADKLTVLKAFEIFRTQLERRINE</sequence>
<accession>A0ABV7CMD5</accession>
<evidence type="ECO:0000313" key="1">
    <source>
        <dbReference type="EMBL" id="MFC3033839.1"/>
    </source>
</evidence>
<gene>
    <name evidence="1" type="ORF">ACFOEE_15055</name>
</gene>
<comment type="caution">
    <text evidence="1">The sequence shown here is derived from an EMBL/GenBank/DDBJ whole genome shotgun (WGS) entry which is preliminary data.</text>
</comment>
<dbReference type="EMBL" id="JBHRSD010000028">
    <property type="protein sequence ID" value="MFC3033839.1"/>
    <property type="molecule type" value="Genomic_DNA"/>
</dbReference>